<dbReference type="PROSITE" id="PS51295">
    <property type="entry name" value="CRM"/>
    <property type="match status" value="1"/>
</dbReference>
<dbReference type="InterPro" id="IPR051925">
    <property type="entry name" value="RNA-binding_domain"/>
</dbReference>
<evidence type="ECO:0000313" key="5">
    <source>
        <dbReference type="EMBL" id="MBK6975336.1"/>
    </source>
</evidence>
<dbReference type="SUPFAM" id="SSF75471">
    <property type="entry name" value="YhbY-like"/>
    <property type="match status" value="1"/>
</dbReference>
<evidence type="ECO:0000256" key="1">
    <source>
        <dbReference type="ARBA" id="ARBA00022884"/>
    </source>
</evidence>
<comment type="caution">
    <text evidence="5">The sequence shown here is derived from an EMBL/GenBank/DDBJ whole genome shotgun (WGS) entry which is preliminary data.</text>
</comment>
<dbReference type="PANTHER" id="PTHR40065">
    <property type="entry name" value="RNA-BINDING PROTEIN YHBY"/>
    <property type="match status" value="1"/>
</dbReference>
<sequence length="155" mass="16871">MIELTSTQRLSLRARAQALQPFVSVGGNGLTPAVVNEIDRSLKAHELIKIRTHGIERTQRELLMGEICATLDCAPVQRIGNLLVVFRERPAETENLPKPSQAPKGGASKKQLSAGAVPARPLPRRRTAQPPAAPTAARRRATPNPPRRANNTRGR</sequence>
<dbReference type="SMART" id="SM01103">
    <property type="entry name" value="CRS1_YhbY"/>
    <property type="match status" value="1"/>
</dbReference>
<gene>
    <name evidence="5" type="ORF">IPH26_21130</name>
</gene>
<dbReference type="Pfam" id="PF01985">
    <property type="entry name" value="CRS1_YhbY"/>
    <property type="match status" value="1"/>
</dbReference>
<evidence type="ECO:0000256" key="2">
    <source>
        <dbReference type="PROSITE-ProRule" id="PRU00626"/>
    </source>
</evidence>
<proteinExistence type="predicted"/>
<reference evidence="5" key="1">
    <citation type="submission" date="2020-10" db="EMBL/GenBank/DDBJ databases">
        <title>Connecting structure to function with the recovery of over 1000 high-quality activated sludge metagenome-assembled genomes encoding full-length rRNA genes using long-read sequencing.</title>
        <authorList>
            <person name="Singleton C.M."/>
            <person name="Petriglieri F."/>
            <person name="Kristensen J.M."/>
            <person name="Kirkegaard R.H."/>
            <person name="Michaelsen T.Y."/>
            <person name="Andersen M.H."/>
            <person name="Karst S.M."/>
            <person name="Dueholm M.S."/>
            <person name="Nielsen P.H."/>
            <person name="Albertsen M."/>
        </authorList>
    </citation>
    <scope>NUCLEOTIDE SEQUENCE</scope>
    <source>
        <strain evidence="5">Bjer_18-Q3-R1-45_BAT3C.347</strain>
    </source>
</reference>
<evidence type="ECO:0000256" key="3">
    <source>
        <dbReference type="SAM" id="MobiDB-lite"/>
    </source>
</evidence>
<evidence type="ECO:0000259" key="4">
    <source>
        <dbReference type="PROSITE" id="PS51295"/>
    </source>
</evidence>
<accession>A0A9D7E7W6</accession>
<feature type="region of interest" description="Disordered" evidence="3">
    <location>
        <begin position="91"/>
        <end position="155"/>
    </location>
</feature>
<organism evidence="5 6">
    <name type="scientific">Candidatus Methylophosphatis roskildensis</name>
    <dbReference type="NCBI Taxonomy" id="2899263"/>
    <lineage>
        <taxon>Bacteria</taxon>
        <taxon>Pseudomonadati</taxon>
        <taxon>Pseudomonadota</taxon>
        <taxon>Betaproteobacteria</taxon>
        <taxon>Nitrosomonadales</taxon>
        <taxon>Sterolibacteriaceae</taxon>
        <taxon>Candidatus Methylophosphatis</taxon>
    </lineage>
</organism>
<dbReference type="GO" id="GO:0003723">
    <property type="term" value="F:RNA binding"/>
    <property type="evidence" value="ECO:0007669"/>
    <property type="project" value="UniProtKB-UniRule"/>
</dbReference>
<name>A0A9D7E7W6_9PROT</name>
<dbReference type="EMBL" id="JADJEV010000005">
    <property type="protein sequence ID" value="MBK6975336.1"/>
    <property type="molecule type" value="Genomic_DNA"/>
</dbReference>
<feature type="domain" description="CRM" evidence="4">
    <location>
        <begin position="2"/>
        <end position="98"/>
    </location>
</feature>
<dbReference type="PANTHER" id="PTHR40065:SF3">
    <property type="entry name" value="RNA-BINDING PROTEIN YHBY"/>
    <property type="match status" value="1"/>
</dbReference>
<dbReference type="Proteomes" id="UP000807785">
    <property type="component" value="Unassembled WGS sequence"/>
</dbReference>
<protein>
    <submittedName>
        <fullName evidence="5">YhbY family RNA-binding protein</fullName>
    </submittedName>
</protein>
<dbReference type="AlphaFoldDB" id="A0A9D7E7W6"/>
<dbReference type="InterPro" id="IPR001890">
    <property type="entry name" value="RNA-binding_CRM"/>
</dbReference>
<keyword evidence="1 2" id="KW-0694">RNA-binding</keyword>
<evidence type="ECO:0000313" key="6">
    <source>
        <dbReference type="Proteomes" id="UP000807785"/>
    </source>
</evidence>
<dbReference type="InterPro" id="IPR035920">
    <property type="entry name" value="YhbY-like_sf"/>
</dbReference>
<dbReference type="Gene3D" id="3.30.110.60">
    <property type="entry name" value="YhbY-like"/>
    <property type="match status" value="1"/>
</dbReference>